<keyword evidence="3" id="KW-1185">Reference proteome</keyword>
<feature type="compositionally biased region" description="Polar residues" evidence="1">
    <location>
        <begin position="161"/>
        <end position="174"/>
    </location>
</feature>
<name>A0AAW1T579_9CHLO</name>
<protein>
    <submittedName>
        <fullName evidence="2">Uncharacterized protein</fullName>
    </submittedName>
</protein>
<reference evidence="2 3" key="1">
    <citation type="journal article" date="2024" name="Nat. Commun.">
        <title>Phylogenomics reveals the evolutionary origins of lichenization in chlorophyte algae.</title>
        <authorList>
            <person name="Puginier C."/>
            <person name="Libourel C."/>
            <person name="Otte J."/>
            <person name="Skaloud P."/>
            <person name="Haon M."/>
            <person name="Grisel S."/>
            <person name="Petersen M."/>
            <person name="Berrin J.G."/>
            <person name="Delaux P.M."/>
            <person name="Dal Grande F."/>
            <person name="Keller J."/>
        </authorList>
    </citation>
    <scope>NUCLEOTIDE SEQUENCE [LARGE SCALE GENOMIC DNA]</scope>
    <source>
        <strain evidence="2 3">SAG 2523</strain>
    </source>
</reference>
<dbReference type="EMBL" id="JALJOV010000407">
    <property type="protein sequence ID" value="KAK9863968.1"/>
    <property type="molecule type" value="Genomic_DNA"/>
</dbReference>
<accession>A0AAW1T579</accession>
<gene>
    <name evidence="2" type="ORF">WJX84_008019</name>
</gene>
<comment type="caution">
    <text evidence="2">The sequence shown here is derived from an EMBL/GenBank/DDBJ whole genome shotgun (WGS) entry which is preliminary data.</text>
</comment>
<evidence type="ECO:0000313" key="2">
    <source>
        <dbReference type="EMBL" id="KAK9863968.1"/>
    </source>
</evidence>
<evidence type="ECO:0000256" key="1">
    <source>
        <dbReference type="SAM" id="MobiDB-lite"/>
    </source>
</evidence>
<organism evidence="2 3">
    <name type="scientific">Apatococcus fuscideae</name>
    <dbReference type="NCBI Taxonomy" id="2026836"/>
    <lineage>
        <taxon>Eukaryota</taxon>
        <taxon>Viridiplantae</taxon>
        <taxon>Chlorophyta</taxon>
        <taxon>core chlorophytes</taxon>
        <taxon>Trebouxiophyceae</taxon>
        <taxon>Chlorellales</taxon>
        <taxon>Chlorellaceae</taxon>
        <taxon>Apatococcus</taxon>
    </lineage>
</organism>
<proteinExistence type="predicted"/>
<feature type="compositionally biased region" description="Low complexity" evidence="1">
    <location>
        <begin position="192"/>
        <end position="212"/>
    </location>
</feature>
<dbReference type="Proteomes" id="UP001485043">
    <property type="component" value="Unassembled WGS sequence"/>
</dbReference>
<feature type="region of interest" description="Disordered" evidence="1">
    <location>
        <begin position="160"/>
        <end position="249"/>
    </location>
</feature>
<evidence type="ECO:0000313" key="3">
    <source>
        <dbReference type="Proteomes" id="UP001485043"/>
    </source>
</evidence>
<sequence length="723" mass="77908">MDEAPASICGQSPGEVLGFLRTAFSVYNNCRVVAYNGSTSVLHHSASSEPVPGSHARLMAQLMEVVKHFLRAKIHDRGGCLILIGSGPELAQAAAAARKAKCVVKYLYNGREQCIPGLAQLAQWSCNWSTWLQRLSRTQLPIAPATAFKNGDMAHALESSKWGQQGSLGSSPRSATGPVLGDLQQRMGPGPTTATSSLAGSSDSAGSRASTAKDAAKDTISGFLDDPSRQTVQMGSGVRMPDESLTTGFEPPSLPTLCAACRMAPLRLESNEGEVMAAYMAGFPKGSNLQRAEGLARELLADCKEDVIAATALYCTDRRPFVTLSFSRPEAANFALQLFNSANDLLSICAWRVWRPARCEECTFNQQATLARALQSAKSVPARPATPDLPRTAANRLVDGKPSGIDLDPLAFADNGAEWRLLQAYIMHAMFDDSGHLLPLWPELDHLLQLQAASGEKLVTRDAVLGMSVHDEGALVAQSARDELESAFVSLARLASSKVDLDLFRGIFSPAQLNYVSHYCQAAITDMIRRFGVHIYITPSCLRAYGKLMRIQVVLPHIRGTIEDLHVGEVAFSMPLAKHLPPTLVDDQTALHLKQIISHFFQDQEALLQTMYKIKLFTDMQPSGEALVHVHVMAAHPPSLAKVAARIKETVEAWSTCVTAIAAGEAAQISRTIASQAASRRDVLATLTSSNQLLVSGRSAELVLASQRKLMQGTSSGRLLHGP</sequence>
<dbReference type="AlphaFoldDB" id="A0AAW1T579"/>